<dbReference type="AlphaFoldDB" id="A0A1M7ZPR9"/>
<feature type="transmembrane region" description="Helical" evidence="1">
    <location>
        <begin position="72"/>
        <end position="90"/>
    </location>
</feature>
<organism evidence="2 3">
    <name type="scientific">Pseudoxanthobacter soli DSM 19599</name>
    <dbReference type="NCBI Taxonomy" id="1123029"/>
    <lineage>
        <taxon>Bacteria</taxon>
        <taxon>Pseudomonadati</taxon>
        <taxon>Pseudomonadota</taxon>
        <taxon>Alphaproteobacteria</taxon>
        <taxon>Hyphomicrobiales</taxon>
        <taxon>Segnochrobactraceae</taxon>
        <taxon>Pseudoxanthobacter</taxon>
    </lineage>
</organism>
<keyword evidence="1" id="KW-1133">Transmembrane helix</keyword>
<dbReference type="InterPro" id="IPR018687">
    <property type="entry name" value="DUF2177_membr"/>
</dbReference>
<accession>A0A1M7ZPR9</accession>
<gene>
    <name evidence="2" type="ORF">SAMN02745172_03566</name>
</gene>
<dbReference type="RefSeq" id="WP_073631200.1">
    <property type="nucleotide sequence ID" value="NZ_FRXO01000008.1"/>
</dbReference>
<feature type="transmembrane region" description="Helical" evidence="1">
    <location>
        <begin position="44"/>
        <end position="63"/>
    </location>
</feature>
<evidence type="ECO:0000313" key="2">
    <source>
        <dbReference type="EMBL" id="SHO66904.1"/>
    </source>
</evidence>
<feature type="transmembrane region" description="Helical" evidence="1">
    <location>
        <begin position="110"/>
        <end position="132"/>
    </location>
</feature>
<evidence type="ECO:0000256" key="1">
    <source>
        <dbReference type="SAM" id="Phobius"/>
    </source>
</evidence>
<sequence>MNFIIAYISTGIVFLAIDAIWLSQMANRLYRPMIGPLMADTVNVVPAILFYLLYVAGIVVFAVQPALGSGRWPTALMLGGFFGLVAYGTYDLTNHATLRDWPALITVADLIWGTVLTALSATAGLLITRALVGGAS</sequence>
<feature type="transmembrane region" description="Helical" evidence="1">
    <location>
        <begin position="5"/>
        <end position="24"/>
    </location>
</feature>
<proteinExistence type="predicted"/>
<dbReference type="OrthoDB" id="166547at2"/>
<protein>
    <submittedName>
        <fullName evidence="2">Uncharacterized membrane protein</fullName>
    </submittedName>
</protein>
<dbReference type="Proteomes" id="UP000186406">
    <property type="component" value="Unassembled WGS sequence"/>
</dbReference>
<reference evidence="2 3" key="1">
    <citation type="submission" date="2016-12" db="EMBL/GenBank/DDBJ databases">
        <authorList>
            <person name="Song W.-J."/>
            <person name="Kurnit D.M."/>
        </authorList>
    </citation>
    <scope>NUCLEOTIDE SEQUENCE [LARGE SCALE GENOMIC DNA]</scope>
    <source>
        <strain evidence="2 3">DSM 19599</strain>
    </source>
</reference>
<name>A0A1M7ZPR9_9HYPH</name>
<keyword evidence="1" id="KW-0812">Transmembrane</keyword>
<dbReference type="STRING" id="1123029.SAMN02745172_03566"/>
<dbReference type="Pfam" id="PF09945">
    <property type="entry name" value="DUF2177"/>
    <property type="match status" value="1"/>
</dbReference>
<keyword evidence="3" id="KW-1185">Reference proteome</keyword>
<dbReference type="EMBL" id="FRXO01000008">
    <property type="protein sequence ID" value="SHO66904.1"/>
    <property type="molecule type" value="Genomic_DNA"/>
</dbReference>
<evidence type="ECO:0000313" key="3">
    <source>
        <dbReference type="Proteomes" id="UP000186406"/>
    </source>
</evidence>
<keyword evidence="1" id="KW-0472">Membrane</keyword>